<protein>
    <submittedName>
        <fullName evidence="12">Acetylornithine deacetylase</fullName>
        <ecNumber evidence="12">3.5.1.16</ecNumber>
    </submittedName>
</protein>
<dbReference type="GO" id="GO:0008777">
    <property type="term" value="F:acetylornithine deacetylase activity"/>
    <property type="evidence" value="ECO:0007669"/>
    <property type="project" value="UniProtKB-EC"/>
</dbReference>
<dbReference type="Pfam" id="PF01546">
    <property type="entry name" value="Peptidase_M20"/>
    <property type="match status" value="1"/>
</dbReference>
<dbReference type="InterPro" id="IPR011650">
    <property type="entry name" value="Peptidase_M20_dimer"/>
</dbReference>
<dbReference type="Pfam" id="PF07687">
    <property type="entry name" value="M20_dimer"/>
    <property type="match status" value="1"/>
</dbReference>
<dbReference type="SUPFAM" id="SSF55031">
    <property type="entry name" value="Bacterial exopeptidase dimerisation domain"/>
    <property type="match status" value="1"/>
</dbReference>
<keyword evidence="9" id="KW-0862">Zinc</keyword>
<keyword evidence="5" id="KW-0055">Arginine biosynthesis</keyword>
<dbReference type="AlphaFoldDB" id="A0A6I6E9X5"/>
<dbReference type="RefSeq" id="WP_153975580.1">
    <property type="nucleotide sequence ID" value="NZ_CP039268.1"/>
</dbReference>
<dbReference type="KEGG" id="ttp:E6P07_10640"/>
<keyword evidence="13" id="KW-1185">Reference proteome</keyword>
<dbReference type="Gene3D" id="3.40.630.10">
    <property type="entry name" value="Zn peptidases"/>
    <property type="match status" value="1"/>
</dbReference>
<evidence type="ECO:0000313" key="13">
    <source>
        <dbReference type="Proteomes" id="UP000426424"/>
    </source>
</evidence>
<gene>
    <name evidence="12" type="primary">argE</name>
    <name evidence="12" type="ORF">E6P07_10640</name>
</gene>
<evidence type="ECO:0000256" key="7">
    <source>
        <dbReference type="ARBA" id="ARBA00022723"/>
    </source>
</evidence>
<evidence type="ECO:0000256" key="10">
    <source>
        <dbReference type="ARBA" id="ARBA00023285"/>
    </source>
</evidence>
<keyword evidence="10" id="KW-0170">Cobalt</keyword>
<evidence type="ECO:0000313" key="12">
    <source>
        <dbReference type="EMBL" id="QGU33388.1"/>
    </source>
</evidence>
<dbReference type="SUPFAM" id="SSF53187">
    <property type="entry name" value="Zn-dependent exopeptidases"/>
    <property type="match status" value="1"/>
</dbReference>
<dbReference type="NCBIfam" id="TIGR01892">
    <property type="entry name" value="AcOrn-deacetyl"/>
    <property type="match status" value="1"/>
</dbReference>
<dbReference type="InterPro" id="IPR002933">
    <property type="entry name" value="Peptidase_M20"/>
</dbReference>
<dbReference type="PANTHER" id="PTHR43808:SF1">
    <property type="entry name" value="ACETYLORNITHINE DEACETYLASE"/>
    <property type="match status" value="1"/>
</dbReference>
<reference evidence="12 13" key="1">
    <citation type="submission" date="2019-12" db="EMBL/GenBank/DDBJ databases">
        <title>The complete genome of the thermophilic, anoxygenic phototrophic gammaproteobacterium Thermochromatium tepidum.</title>
        <authorList>
            <person name="Sattley W.M."/>
            <person name="Swingley W.D."/>
            <person name="Burchell B.M."/>
            <person name="Gurbani S.A."/>
            <person name="Kujawa C.M."/>
            <person name="Nuccio D.A."/>
            <person name="Schladweiler J."/>
            <person name="Shaffer K.N."/>
            <person name="Stokes L.M."/>
            <person name="Touchman J.W."/>
            <person name="Blankenship R.E."/>
            <person name="Madigan M.T."/>
        </authorList>
    </citation>
    <scope>NUCLEOTIDE SEQUENCE [LARGE SCALE GENOMIC DNA]</scope>
    <source>
        <strain evidence="12 13">ATCC 43061</strain>
    </source>
</reference>
<dbReference type="GO" id="GO:0006526">
    <property type="term" value="P:L-arginine biosynthetic process"/>
    <property type="evidence" value="ECO:0007669"/>
    <property type="project" value="UniProtKB-KW"/>
</dbReference>
<evidence type="ECO:0000256" key="2">
    <source>
        <dbReference type="ARBA" id="ARBA00004496"/>
    </source>
</evidence>
<dbReference type="CDD" id="cd03894">
    <property type="entry name" value="M20_ArgE"/>
    <property type="match status" value="1"/>
</dbReference>
<evidence type="ECO:0000256" key="1">
    <source>
        <dbReference type="ARBA" id="ARBA00001947"/>
    </source>
</evidence>
<dbReference type="InterPro" id="IPR010169">
    <property type="entry name" value="AcOrn-deacetyl"/>
</dbReference>
<keyword evidence="4" id="KW-0963">Cytoplasm</keyword>
<dbReference type="EC" id="3.5.1.16" evidence="12"/>
<keyword evidence="6" id="KW-0028">Amino-acid biosynthesis</keyword>
<evidence type="ECO:0000259" key="11">
    <source>
        <dbReference type="Pfam" id="PF07687"/>
    </source>
</evidence>
<dbReference type="PROSITE" id="PS00759">
    <property type="entry name" value="ARGE_DAPE_CPG2_2"/>
    <property type="match status" value="1"/>
</dbReference>
<evidence type="ECO:0000256" key="5">
    <source>
        <dbReference type="ARBA" id="ARBA00022571"/>
    </source>
</evidence>
<sequence>MTTQPPPLKTMLAGLIETPSVSSVTPALDQSNEPLVSLLAGWMESAGFRAEILPVPGHPGKFNLLGTLGSGPGGLVLSGHTDTVPFDAPLWTHDPLRLTEADGRYYGLGTSDMKSFFALALEAARPFRASDLKCPLMILATADEESAMHGARALAEAGRPLGRHALIGEPTSLRPVRLHKGVMGEAVRLIGRSGHASDPSLGNNALDGMHAVMSVILDWRTELQKTHRHTAFAVPYPTVNLGHIHGGDNPNRICGECELHLDLRLLPGMDPVELRTALAERVAEVAHRRRLQWSVEPLFTPIPPAETPATAAIVRVCEALTGQAAEAVNFGTEMPFLNRLGMETLILGPGDIAQAHQPDEFLALDRIPPMLELLRALIRRFCVEAEAITG</sequence>
<accession>A0A6I6E9X5</accession>
<dbReference type="InterPro" id="IPR050072">
    <property type="entry name" value="Peptidase_M20A"/>
</dbReference>
<dbReference type="InterPro" id="IPR001261">
    <property type="entry name" value="ArgE/DapE_CS"/>
</dbReference>
<dbReference type="NCBIfam" id="NF003474">
    <property type="entry name" value="PRK05111.1"/>
    <property type="match status" value="1"/>
</dbReference>
<dbReference type="PANTHER" id="PTHR43808">
    <property type="entry name" value="ACETYLORNITHINE DEACETYLASE"/>
    <property type="match status" value="1"/>
</dbReference>
<dbReference type="InterPro" id="IPR036264">
    <property type="entry name" value="Bact_exopeptidase_dim_dom"/>
</dbReference>
<dbReference type="FunFam" id="3.30.70.360:FF:000003">
    <property type="entry name" value="Acetylornithine deacetylase"/>
    <property type="match status" value="1"/>
</dbReference>
<comment type="subcellular location">
    <subcellularLocation>
        <location evidence="2">Cytoplasm</location>
    </subcellularLocation>
</comment>
<keyword evidence="7" id="KW-0479">Metal-binding</keyword>
<organism evidence="12 13">
    <name type="scientific">Thermochromatium tepidum ATCC 43061</name>
    <dbReference type="NCBI Taxonomy" id="316276"/>
    <lineage>
        <taxon>Bacteria</taxon>
        <taxon>Pseudomonadati</taxon>
        <taxon>Pseudomonadota</taxon>
        <taxon>Gammaproteobacteria</taxon>
        <taxon>Chromatiales</taxon>
        <taxon>Chromatiaceae</taxon>
        <taxon>Thermochromatium</taxon>
    </lineage>
</organism>
<dbReference type="OrthoDB" id="3665926at2"/>
<name>A0A6I6E9X5_THETI</name>
<comment type="similarity">
    <text evidence="3">Belongs to the peptidase M20A family. ArgE subfamily.</text>
</comment>
<comment type="cofactor">
    <cofactor evidence="1">
        <name>Zn(2+)</name>
        <dbReference type="ChEBI" id="CHEBI:29105"/>
    </cofactor>
</comment>
<dbReference type="EMBL" id="CP039268">
    <property type="protein sequence ID" value="QGU33388.1"/>
    <property type="molecule type" value="Genomic_DNA"/>
</dbReference>
<dbReference type="GO" id="GO:0005737">
    <property type="term" value="C:cytoplasm"/>
    <property type="evidence" value="ECO:0007669"/>
    <property type="project" value="UniProtKB-SubCell"/>
</dbReference>
<evidence type="ECO:0000256" key="9">
    <source>
        <dbReference type="ARBA" id="ARBA00022833"/>
    </source>
</evidence>
<dbReference type="Proteomes" id="UP000426424">
    <property type="component" value="Chromosome"/>
</dbReference>
<keyword evidence="8 12" id="KW-0378">Hydrolase</keyword>
<evidence type="ECO:0000256" key="8">
    <source>
        <dbReference type="ARBA" id="ARBA00022801"/>
    </source>
</evidence>
<feature type="domain" description="Peptidase M20 dimerisation" evidence="11">
    <location>
        <begin position="179"/>
        <end position="287"/>
    </location>
</feature>
<dbReference type="GO" id="GO:0046872">
    <property type="term" value="F:metal ion binding"/>
    <property type="evidence" value="ECO:0007669"/>
    <property type="project" value="UniProtKB-KW"/>
</dbReference>
<proteinExistence type="inferred from homology"/>
<dbReference type="HAMAP" id="MF_01108">
    <property type="entry name" value="ArgE"/>
    <property type="match status" value="1"/>
</dbReference>
<evidence type="ECO:0000256" key="6">
    <source>
        <dbReference type="ARBA" id="ARBA00022605"/>
    </source>
</evidence>
<evidence type="ECO:0000256" key="3">
    <source>
        <dbReference type="ARBA" id="ARBA00005691"/>
    </source>
</evidence>
<evidence type="ECO:0000256" key="4">
    <source>
        <dbReference type="ARBA" id="ARBA00022490"/>
    </source>
</evidence>
<dbReference type="Gene3D" id="3.30.70.360">
    <property type="match status" value="1"/>
</dbReference>